<dbReference type="RefSeq" id="WP_346096557.1">
    <property type="nucleotide sequence ID" value="NZ_BAAABY010000030.1"/>
</dbReference>
<feature type="signal peptide" evidence="1">
    <location>
        <begin position="1"/>
        <end position="25"/>
    </location>
</feature>
<keyword evidence="3" id="KW-1185">Reference proteome</keyword>
<evidence type="ECO:0000256" key="1">
    <source>
        <dbReference type="SAM" id="SignalP"/>
    </source>
</evidence>
<feature type="chain" id="PRO_5045355567" description="Chaplin domain-containing protein" evidence="1">
    <location>
        <begin position="26"/>
        <end position="120"/>
    </location>
</feature>
<dbReference type="EMBL" id="BAAABY010000030">
    <property type="protein sequence ID" value="GAA0472901.1"/>
    <property type="molecule type" value="Genomic_DNA"/>
</dbReference>
<evidence type="ECO:0000313" key="3">
    <source>
        <dbReference type="Proteomes" id="UP001500909"/>
    </source>
</evidence>
<dbReference type="Proteomes" id="UP001500909">
    <property type="component" value="Unassembled WGS sequence"/>
</dbReference>
<protein>
    <recommendedName>
        <fullName evidence="4">Chaplin domain-containing protein</fullName>
    </recommendedName>
</protein>
<gene>
    <name evidence="2" type="ORF">GCM10010361_41380</name>
</gene>
<name>A0ABN1AC99_9ACTN</name>
<proteinExistence type="predicted"/>
<evidence type="ECO:0008006" key="4">
    <source>
        <dbReference type="Google" id="ProtNLM"/>
    </source>
</evidence>
<reference evidence="2 3" key="1">
    <citation type="journal article" date="2019" name="Int. J. Syst. Evol. Microbiol.">
        <title>The Global Catalogue of Microorganisms (GCM) 10K type strain sequencing project: providing services to taxonomists for standard genome sequencing and annotation.</title>
        <authorList>
            <consortium name="The Broad Institute Genomics Platform"/>
            <consortium name="The Broad Institute Genome Sequencing Center for Infectious Disease"/>
            <person name="Wu L."/>
            <person name="Ma J."/>
        </authorList>
    </citation>
    <scope>NUCLEOTIDE SEQUENCE [LARGE SCALE GENOMIC DNA]</scope>
    <source>
        <strain evidence="2 3">JCM 4805</strain>
    </source>
</reference>
<comment type="caution">
    <text evidence="2">The sequence shown here is derived from an EMBL/GenBank/DDBJ whole genome shotgun (WGS) entry which is preliminary data.</text>
</comment>
<keyword evidence="1" id="KW-0732">Signal</keyword>
<accession>A0ABN1AC99</accession>
<evidence type="ECO:0000313" key="2">
    <source>
        <dbReference type="EMBL" id="GAA0472901.1"/>
    </source>
</evidence>
<organism evidence="2 3">
    <name type="scientific">Streptomyces olivaceiscleroticus</name>
    <dbReference type="NCBI Taxonomy" id="68245"/>
    <lineage>
        <taxon>Bacteria</taxon>
        <taxon>Bacillati</taxon>
        <taxon>Actinomycetota</taxon>
        <taxon>Actinomycetes</taxon>
        <taxon>Kitasatosporales</taxon>
        <taxon>Streptomycetaceae</taxon>
        <taxon>Streptomyces</taxon>
    </lineage>
</organism>
<sequence length="120" mass="11319">MKPVRSALVLAACTAVLAAAAPAVASGAGELLSPASGNGCANFHHGATADGTVNAAPATAGGGLLGLPVAGPLNQCGGVHFSLDGISAPSALNVPSGLCTVPSHLNPADSFVSQSTGMSC</sequence>